<dbReference type="EMBL" id="CP029543">
    <property type="protein sequence ID" value="AWV48730.1"/>
    <property type="molecule type" value="Genomic_DNA"/>
</dbReference>
<sequence length="100" mass="9953">MNKEAISGPSLGIGAWSFALEGRRPVGSWTIGAGAGIVGGTAGGKTLASGMLQGIVLAGGAKPTATMSPAATADAATTVMIRRNADMPYLPGGRTSRRRP</sequence>
<dbReference type="Proteomes" id="UP000249682">
    <property type="component" value="Chromosome"/>
</dbReference>
<gene>
    <name evidence="1" type="ORF">DIJ64_13720</name>
</gene>
<accession>A0AAD0KXC7</accession>
<reference evidence="1 2" key="1">
    <citation type="submission" date="2018-05" db="EMBL/GenBank/DDBJ databases">
        <title>Evolution of small genomes with special reference to Mycobacterium leprae.</title>
        <authorList>
            <person name="Mohanty P.S."/>
            <person name="Bansal A.K."/>
            <person name="Gupta U.D."/>
            <person name="Naaz F."/>
            <person name="Dwivedi V.D."/>
            <person name="Singh H."/>
            <person name="Gupta G."/>
            <person name="Sharma S."/>
            <person name="Arora M."/>
        </authorList>
    </citation>
    <scope>NUCLEOTIDE SEQUENCE [LARGE SCALE GENOMIC DNA]</scope>
    <source>
        <strain evidence="1 2">MRHRU-235-G</strain>
    </source>
</reference>
<name>A0AAD0KXC7_MYCLR</name>
<protein>
    <submittedName>
        <fullName evidence="1">Uncharacterized protein</fullName>
    </submittedName>
</protein>
<organism evidence="1 2">
    <name type="scientific">Mycobacterium leprae</name>
    <dbReference type="NCBI Taxonomy" id="1769"/>
    <lineage>
        <taxon>Bacteria</taxon>
        <taxon>Bacillati</taxon>
        <taxon>Actinomycetota</taxon>
        <taxon>Actinomycetes</taxon>
        <taxon>Mycobacteriales</taxon>
        <taxon>Mycobacteriaceae</taxon>
        <taxon>Mycobacterium</taxon>
    </lineage>
</organism>
<dbReference type="AlphaFoldDB" id="A0AAD0KXC7"/>
<proteinExistence type="predicted"/>
<evidence type="ECO:0000313" key="2">
    <source>
        <dbReference type="Proteomes" id="UP000249682"/>
    </source>
</evidence>
<evidence type="ECO:0000313" key="1">
    <source>
        <dbReference type="EMBL" id="AWV48730.1"/>
    </source>
</evidence>